<sequence>MIPQSKARKTLRLKQRLQSDDNLIPQCSYYLLSGEKYENRLKLQCPYIFQLEKYPDFTFNGSAAIAGIILLNHEDTFVLWNPATHEFKIIPQSPAESVPPYLEPLIFIHGFGYDHIKDDFKFIRYIAFSQISEDHLELPEDVSWNEEPVWEIYSLRSNSWRKLDVHMPVHWRFRTLYMDGMCHWWSRNGNYDEHFFVSFNLNNDMFTTTTIPLDIPSNIVTDFKFKHVQRHLVVLNGSIASISYYAILLDQITFHVSILGELGVKESLTKFFVIGPLLYIDWFVGVGKNGDIFFRKRDGQLVYFDLITQKTKELGVKGKSHNYRIAIYKESLFSIERIDH</sequence>
<organism evidence="1 2">
    <name type="scientific">Trifolium pratense</name>
    <name type="common">Red clover</name>
    <dbReference type="NCBI Taxonomy" id="57577"/>
    <lineage>
        <taxon>Eukaryota</taxon>
        <taxon>Viridiplantae</taxon>
        <taxon>Streptophyta</taxon>
        <taxon>Embryophyta</taxon>
        <taxon>Tracheophyta</taxon>
        <taxon>Spermatophyta</taxon>
        <taxon>Magnoliopsida</taxon>
        <taxon>eudicotyledons</taxon>
        <taxon>Gunneridae</taxon>
        <taxon>Pentapetalae</taxon>
        <taxon>rosids</taxon>
        <taxon>fabids</taxon>
        <taxon>Fabales</taxon>
        <taxon>Fabaceae</taxon>
        <taxon>Papilionoideae</taxon>
        <taxon>50 kb inversion clade</taxon>
        <taxon>NPAAA clade</taxon>
        <taxon>Hologalegina</taxon>
        <taxon>IRL clade</taxon>
        <taxon>Trifolieae</taxon>
        <taxon>Trifolium</taxon>
    </lineage>
</organism>
<keyword evidence="2" id="KW-1185">Reference proteome</keyword>
<protein>
    <submittedName>
        <fullName evidence="1">Uncharacterized protein</fullName>
    </submittedName>
</protein>
<name>A0ACB0KEK4_TRIPR</name>
<gene>
    <name evidence="1" type="ORF">MILVUS5_LOCUS21477</name>
</gene>
<evidence type="ECO:0000313" key="1">
    <source>
        <dbReference type="EMBL" id="CAJ2654295.1"/>
    </source>
</evidence>
<dbReference type="EMBL" id="CASHSV030000206">
    <property type="protein sequence ID" value="CAJ2654295.1"/>
    <property type="molecule type" value="Genomic_DNA"/>
</dbReference>
<evidence type="ECO:0000313" key="2">
    <source>
        <dbReference type="Proteomes" id="UP001177021"/>
    </source>
</evidence>
<dbReference type="Proteomes" id="UP001177021">
    <property type="component" value="Unassembled WGS sequence"/>
</dbReference>
<accession>A0ACB0KEK4</accession>
<comment type="caution">
    <text evidence="1">The sequence shown here is derived from an EMBL/GenBank/DDBJ whole genome shotgun (WGS) entry which is preliminary data.</text>
</comment>
<reference evidence="1" key="1">
    <citation type="submission" date="2023-10" db="EMBL/GenBank/DDBJ databases">
        <authorList>
            <person name="Rodriguez Cubillos JULIANA M."/>
            <person name="De Vega J."/>
        </authorList>
    </citation>
    <scope>NUCLEOTIDE SEQUENCE</scope>
</reference>
<proteinExistence type="predicted"/>